<evidence type="ECO:0000313" key="4">
    <source>
        <dbReference type="EMBL" id="SJM92750.1"/>
    </source>
</evidence>
<dbReference type="InterPro" id="IPR036909">
    <property type="entry name" value="Cyt_c-like_dom_sf"/>
</dbReference>
<protein>
    <submittedName>
        <fullName evidence="4">Cytochrome c peroxidase (Modular protein)</fullName>
    </submittedName>
</protein>
<dbReference type="InterPro" id="IPR000772">
    <property type="entry name" value="Ricin_B_lectin"/>
</dbReference>
<dbReference type="OrthoDB" id="9805202at2"/>
<gene>
    <name evidence="4" type="ORF">CRENPOLYSF1_330042</name>
</gene>
<evidence type="ECO:0000259" key="3">
    <source>
        <dbReference type="SMART" id="SM00458"/>
    </source>
</evidence>
<dbReference type="Gene3D" id="2.80.10.50">
    <property type="match status" value="2"/>
</dbReference>
<dbReference type="Proteomes" id="UP000195667">
    <property type="component" value="Unassembled WGS sequence"/>
</dbReference>
<dbReference type="Gene3D" id="1.10.760.10">
    <property type="entry name" value="Cytochrome c-like domain"/>
    <property type="match status" value="2"/>
</dbReference>
<evidence type="ECO:0000256" key="2">
    <source>
        <dbReference type="ARBA" id="ARBA00023002"/>
    </source>
</evidence>
<keyword evidence="5" id="KW-1185">Reference proteome</keyword>
<dbReference type="SUPFAM" id="SSF50370">
    <property type="entry name" value="Ricin B-like lectins"/>
    <property type="match status" value="1"/>
</dbReference>
<keyword evidence="2" id="KW-0560">Oxidoreductase</keyword>
<dbReference type="AlphaFoldDB" id="A0A1R4HA63"/>
<dbReference type="CDD" id="cd00161">
    <property type="entry name" value="beta-trefoil_Ricin-like"/>
    <property type="match status" value="1"/>
</dbReference>
<name>A0A1R4HA63_9GAMM</name>
<dbReference type="GO" id="GO:0004130">
    <property type="term" value="F:cytochrome-c peroxidase activity"/>
    <property type="evidence" value="ECO:0007669"/>
    <property type="project" value="TreeGrafter"/>
</dbReference>
<dbReference type="EMBL" id="FUKI01000108">
    <property type="protein sequence ID" value="SJM92750.1"/>
    <property type="molecule type" value="Genomic_DNA"/>
</dbReference>
<dbReference type="GO" id="GO:0020037">
    <property type="term" value="F:heme binding"/>
    <property type="evidence" value="ECO:0007669"/>
    <property type="project" value="InterPro"/>
</dbReference>
<dbReference type="InterPro" id="IPR004852">
    <property type="entry name" value="Di-haem_cyt_c_peroxidsae"/>
</dbReference>
<dbReference type="GO" id="GO:0009055">
    <property type="term" value="F:electron transfer activity"/>
    <property type="evidence" value="ECO:0007669"/>
    <property type="project" value="InterPro"/>
</dbReference>
<evidence type="ECO:0000256" key="1">
    <source>
        <dbReference type="ARBA" id="ARBA00004196"/>
    </source>
</evidence>
<reference evidence="5" key="1">
    <citation type="submission" date="2017-02" db="EMBL/GenBank/DDBJ databases">
        <authorList>
            <person name="Daims H."/>
        </authorList>
    </citation>
    <scope>NUCLEOTIDE SEQUENCE [LARGE SCALE GENOMIC DNA]</scope>
</reference>
<comment type="subcellular location">
    <subcellularLocation>
        <location evidence="1">Cell envelope</location>
    </subcellularLocation>
</comment>
<dbReference type="Gene3D" id="2.60.120.260">
    <property type="entry name" value="Galactose-binding domain-like"/>
    <property type="match status" value="1"/>
</dbReference>
<sequence length="990" mass="106191">MKTDTLKKQLAVINRAKIHKKTANPTKIVTLPKHKLLAVFLYATTNIGYAANLIVNGSFEAPSINGAAGGYFFTNITGWTGVGDQIEIGNPSTFGVNGATNAQVVELDSNVRGVNTGFYQMVATAAQQNYLLSVDVAARSGISLASNTVEVWWRGARIATIDPASTTFTKHTFEVQGSGGSDRLEFREQAGDDDSFGGMIDNVRLEIPGALPNGNFKAVLRAVHSGLCLTNQNSSTANSNPMQQNQCTGTPAQELNFNPVAGKPDTYNLVVGVSNKCLDVDGKLVTTTTTTWGWGGLLGLFWVPTTTTTSSYANSTADGAQINQYQCNGSLSQQFKVVDTGNGSYAFFAEHSGKVIDVSGLSTQSGGKIHQWGYWGGDNQKWYLEFDSPTSLKGVSSPKVPGLLTSDSSRNDIITPVVVNKSEAIKLGKALFWDQAIGSDGMSCASCHFHAGVDFRIKNMVNPGFTHSNFTFEPTASGAPRSGPNYTLKRADFPFNPSNDDSVSSSGVFDRTFSSFSSGNNDTCTTNANNDFNNVGSVPVRLVEPRNTPTTINAVYNFRNFWDGRANNVFNGVSPFGLRDKSAGVFINSGGIVKRPLNLINSSLASQAVGPVLNTLEMSCAQREFAGVGRKVLARKPLANQTIHSQDGVLASLIASNTTYANLVQSAFNPAYWNATCTTCGTPAQGGTAYTQMEANFPMFFGLAVQLYEATLVSDDTKFDKWKEGSLSLTSEEKLGHDVFDGKGECSTCHKGPVLTSAANLTNNTQLIERMSMKNIPTALYDIGFYNLGVVPTNYDIGLGGTDPWNNPLSFSAQYKSGIFVDKFNTNSCRFEVPYSVLSCSDSSLKSNDPLAVAGSFKTPTLRNIALTGPYMHNGSLSTLEQVVDFYNRGGNFNNLEKHPDIKPLGLSAAEKSALVAFLKTLTDNRVAYERAPFDHPSLTIPNGHVGNDWSVSPGNNINPTLAQDEVLNIPAVGSAGLPTPVKTFYDILP</sequence>
<proteinExistence type="predicted"/>
<dbReference type="Pfam" id="PF14200">
    <property type="entry name" value="RicinB_lectin_2"/>
    <property type="match status" value="2"/>
</dbReference>
<organism evidence="4 5">
    <name type="scientific">Crenothrix polyspora</name>
    <dbReference type="NCBI Taxonomy" id="360316"/>
    <lineage>
        <taxon>Bacteria</taxon>
        <taxon>Pseudomonadati</taxon>
        <taxon>Pseudomonadota</taxon>
        <taxon>Gammaproteobacteria</taxon>
        <taxon>Methylococcales</taxon>
        <taxon>Crenotrichaceae</taxon>
        <taxon>Crenothrix</taxon>
    </lineage>
</organism>
<dbReference type="InterPro" id="IPR035992">
    <property type="entry name" value="Ricin_B-like_lectins"/>
</dbReference>
<dbReference type="SMART" id="SM00458">
    <property type="entry name" value="RICIN"/>
    <property type="match status" value="1"/>
</dbReference>
<dbReference type="PROSITE" id="PS50231">
    <property type="entry name" value="RICIN_B_LECTIN"/>
    <property type="match status" value="1"/>
</dbReference>
<dbReference type="GO" id="GO:0030313">
    <property type="term" value="C:cell envelope"/>
    <property type="evidence" value="ECO:0007669"/>
    <property type="project" value="UniProtKB-SubCell"/>
</dbReference>
<dbReference type="PANTHER" id="PTHR30600">
    <property type="entry name" value="CYTOCHROME C PEROXIDASE-RELATED"/>
    <property type="match status" value="1"/>
</dbReference>
<dbReference type="SUPFAM" id="SSF46626">
    <property type="entry name" value="Cytochrome c"/>
    <property type="match status" value="2"/>
</dbReference>
<dbReference type="InterPro" id="IPR051395">
    <property type="entry name" value="Cytochrome_c_Peroxidase/MauG"/>
</dbReference>
<evidence type="ECO:0000313" key="5">
    <source>
        <dbReference type="Proteomes" id="UP000195667"/>
    </source>
</evidence>
<dbReference type="Pfam" id="PF03150">
    <property type="entry name" value="CCP_MauG"/>
    <property type="match status" value="1"/>
</dbReference>
<dbReference type="RefSeq" id="WP_087143529.1">
    <property type="nucleotide sequence ID" value="NZ_FUKI01000108.1"/>
</dbReference>
<feature type="domain" description="Ricin B lectin" evidence="3">
    <location>
        <begin position="216"/>
        <end position="385"/>
    </location>
</feature>
<accession>A0A1R4HA63</accession>
<keyword evidence="4" id="KW-0575">Peroxidase</keyword>